<evidence type="ECO:0000256" key="2">
    <source>
        <dbReference type="ARBA" id="ARBA00022692"/>
    </source>
</evidence>
<evidence type="ECO:0000313" key="7">
    <source>
        <dbReference type="Proteomes" id="UP001207742"/>
    </source>
</evidence>
<keyword evidence="3 5" id="KW-1133">Transmembrane helix</keyword>
<evidence type="ECO:0000256" key="5">
    <source>
        <dbReference type="SAM" id="Phobius"/>
    </source>
</evidence>
<proteinExistence type="predicted"/>
<reference evidence="6 7" key="1">
    <citation type="submission" date="2022-10" db="EMBL/GenBank/DDBJ databases">
        <title>Chitinophaga nivalis PC15 sp. nov., isolated from Pyeongchang county, South Korea.</title>
        <authorList>
            <person name="Trinh H.N."/>
        </authorList>
    </citation>
    <scope>NUCLEOTIDE SEQUENCE [LARGE SCALE GENOMIC DNA]</scope>
    <source>
        <strain evidence="6 7">PC14</strain>
    </source>
</reference>
<dbReference type="EMBL" id="JAPDNS010000002">
    <property type="protein sequence ID" value="MCW3485470.1"/>
    <property type="molecule type" value="Genomic_DNA"/>
</dbReference>
<dbReference type="Proteomes" id="UP001207742">
    <property type="component" value="Unassembled WGS sequence"/>
</dbReference>
<evidence type="ECO:0000256" key="1">
    <source>
        <dbReference type="ARBA" id="ARBA00004141"/>
    </source>
</evidence>
<feature type="transmembrane region" description="Helical" evidence="5">
    <location>
        <begin position="53"/>
        <end position="73"/>
    </location>
</feature>
<comment type="subcellular location">
    <subcellularLocation>
        <location evidence="1">Membrane</location>
        <topology evidence="1">Multi-pass membrane protein</topology>
    </subcellularLocation>
</comment>
<feature type="transmembrane region" description="Helical" evidence="5">
    <location>
        <begin position="12"/>
        <end position="33"/>
    </location>
</feature>
<keyword evidence="2 5" id="KW-0812">Transmembrane</keyword>
<sequence length="133" mass="14419">MRNNITAATRTRIIAYWITTAILTFELTLGAFWDFNLVNKGYVPAVMQHLGYPAYMAIIIGAWKLPAAIVVAAPRMLRLKEWAYAGAFFTFTGAAFSHVAAGDGIAAVIAPLVFAAITVASWALRPATRRMAA</sequence>
<comment type="caution">
    <text evidence="6">The sequence shown here is derived from an EMBL/GenBank/DDBJ whole genome shotgun (WGS) entry which is preliminary data.</text>
</comment>
<dbReference type="InterPro" id="IPR032808">
    <property type="entry name" value="DoxX"/>
</dbReference>
<dbReference type="PIRSF" id="PIRSF030066">
    <property type="entry name" value="UCP030066"/>
    <property type="match status" value="1"/>
</dbReference>
<accession>A0ABT3INV7</accession>
<protein>
    <submittedName>
        <fullName evidence="6">DoxX family protein</fullName>
    </submittedName>
</protein>
<feature type="transmembrane region" description="Helical" evidence="5">
    <location>
        <begin position="82"/>
        <end position="99"/>
    </location>
</feature>
<keyword evidence="4 5" id="KW-0472">Membrane</keyword>
<feature type="transmembrane region" description="Helical" evidence="5">
    <location>
        <begin position="105"/>
        <end position="124"/>
    </location>
</feature>
<keyword evidence="7" id="KW-1185">Reference proteome</keyword>
<gene>
    <name evidence="6" type="ORF">OL497_16285</name>
</gene>
<dbReference type="RefSeq" id="WP_264731928.1">
    <property type="nucleotide sequence ID" value="NZ_JAPDNR010000001.1"/>
</dbReference>
<evidence type="ECO:0000256" key="3">
    <source>
        <dbReference type="ARBA" id="ARBA00022989"/>
    </source>
</evidence>
<dbReference type="Pfam" id="PF13564">
    <property type="entry name" value="DoxX_2"/>
    <property type="match status" value="1"/>
</dbReference>
<evidence type="ECO:0000313" key="6">
    <source>
        <dbReference type="EMBL" id="MCW3485470.1"/>
    </source>
</evidence>
<evidence type="ECO:0000256" key="4">
    <source>
        <dbReference type="ARBA" id="ARBA00023136"/>
    </source>
</evidence>
<dbReference type="InterPro" id="IPR016944">
    <property type="entry name" value="UCP030066"/>
</dbReference>
<organism evidence="6 7">
    <name type="scientific">Chitinophaga nivalis</name>
    <dbReference type="NCBI Taxonomy" id="2991709"/>
    <lineage>
        <taxon>Bacteria</taxon>
        <taxon>Pseudomonadati</taxon>
        <taxon>Bacteroidota</taxon>
        <taxon>Chitinophagia</taxon>
        <taxon>Chitinophagales</taxon>
        <taxon>Chitinophagaceae</taxon>
        <taxon>Chitinophaga</taxon>
    </lineage>
</organism>
<name>A0ABT3INV7_9BACT</name>